<dbReference type="GO" id="GO:0046872">
    <property type="term" value="F:metal ion binding"/>
    <property type="evidence" value="ECO:0007669"/>
    <property type="project" value="UniProtKB-UniRule"/>
</dbReference>
<feature type="binding site" evidence="14">
    <location>
        <position position="652"/>
    </location>
    <ligand>
        <name>substrate</name>
    </ligand>
</feature>
<comment type="catalytic activity">
    <reaction evidence="12">
        <text>pyruvate + phosphate + ATP = phosphoenolpyruvate + AMP + diphosphate + H(+)</text>
        <dbReference type="Rhea" id="RHEA:10756"/>
        <dbReference type="ChEBI" id="CHEBI:15361"/>
        <dbReference type="ChEBI" id="CHEBI:15378"/>
        <dbReference type="ChEBI" id="CHEBI:30616"/>
        <dbReference type="ChEBI" id="CHEBI:33019"/>
        <dbReference type="ChEBI" id="CHEBI:43474"/>
        <dbReference type="ChEBI" id="CHEBI:58702"/>
        <dbReference type="ChEBI" id="CHEBI:456215"/>
        <dbReference type="EC" id="2.7.9.1"/>
    </reaction>
</comment>
<evidence type="ECO:0000256" key="4">
    <source>
        <dbReference type="ARBA" id="ARBA00011994"/>
    </source>
</evidence>
<reference evidence="20" key="1">
    <citation type="journal article" date="2020" name="mSystems">
        <title>Genome- and Community-Level Interaction Insights into Carbon Utilization and Element Cycling Functions of Hydrothermarchaeota in Hydrothermal Sediment.</title>
        <authorList>
            <person name="Zhou Z."/>
            <person name="Liu Y."/>
            <person name="Xu W."/>
            <person name="Pan J."/>
            <person name="Luo Z.H."/>
            <person name="Li M."/>
        </authorList>
    </citation>
    <scope>NUCLEOTIDE SEQUENCE [LARGE SCALE GENOMIC DNA]</scope>
    <source>
        <strain evidence="20">SpSt-500</strain>
    </source>
</reference>
<evidence type="ECO:0000256" key="3">
    <source>
        <dbReference type="ARBA" id="ARBA00007837"/>
    </source>
</evidence>
<dbReference type="InterPro" id="IPR018274">
    <property type="entry name" value="PEP_util_AS"/>
</dbReference>
<evidence type="ECO:0000256" key="10">
    <source>
        <dbReference type="ARBA" id="ARBA00022840"/>
    </source>
</evidence>
<keyword evidence="8" id="KW-0547">Nucleotide-binding</keyword>
<feature type="binding site" evidence="15">
    <location>
        <position position="803"/>
    </location>
    <ligand>
        <name>Mg(2+)</name>
        <dbReference type="ChEBI" id="CHEBI:18420"/>
    </ligand>
</feature>
<dbReference type="GO" id="GO:0005524">
    <property type="term" value="F:ATP binding"/>
    <property type="evidence" value="ECO:0007669"/>
    <property type="project" value="UniProtKB-UniRule"/>
</dbReference>
<dbReference type="InterPro" id="IPR010121">
    <property type="entry name" value="Pyruvate_phosphate_dikinase"/>
</dbReference>
<accession>A0A832G719</accession>
<dbReference type="Pfam" id="PF01326">
    <property type="entry name" value="PPDK_N"/>
    <property type="match status" value="3"/>
</dbReference>
<feature type="binding site" evidence="14">
    <location>
        <position position="596"/>
    </location>
    <ligand>
        <name>substrate</name>
    </ligand>
</feature>
<evidence type="ECO:0000256" key="15">
    <source>
        <dbReference type="PIRSR" id="PIRSR000853-3"/>
    </source>
</evidence>
<dbReference type="PANTHER" id="PTHR22931">
    <property type="entry name" value="PHOSPHOENOLPYRUVATE DIKINASE-RELATED"/>
    <property type="match status" value="1"/>
</dbReference>
<evidence type="ECO:0000256" key="2">
    <source>
        <dbReference type="ARBA" id="ARBA00003144"/>
    </source>
</evidence>
<dbReference type="PANTHER" id="PTHR22931:SF9">
    <property type="entry name" value="PYRUVATE, PHOSPHATE DIKINASE 1, CHLOROPLASTIC"/>
    <property type="match status" value="1"/>
</dbReference>
<dbReference type="NCBIfam" id="TIGR01828">
    <property type="entry name" value="pyru_phos_dikin"/>
    <property type="match status" value="1"/>
</dbReference>
<evidence type="ECO:0000259" key="19">
    <source>
        <dbReference type="Pfam" id="PF02896"/>
    </source>
</evidence>
<evidence type="ECO:0000259" key="18">
    <source>
        <dbReference type="Pfam" id="PF01326"/>
    </source>
</evidence>
<dbReference type="EC" id="2.7.9.1" evidence="4 12"/>
<dbReference type="InterPro" id="IPR023151">
    <property type="entry name" value="PEP_util_CS"/>
</dbReference>
<feature type="binding site" evidence="14">
    <location>
        <position position="801"/>
    </location>
    <ligand>
        <name>substrate</name>
    </ligand>
</feature>
<feature type="binding site" evidence="14">
    <location>
        <position position="802"/>
    </location>
    <ligand>
        <name>substrate</name>
    </ligand>
</feature>
<dbReference type="PROSITE" id="PS00742">
    <property type="entry name" value="PEP_ENZYMES_2"/>
    <property type="match status" value="1"/>
</dbReference>
<evidence type="ECO:0000256" key="1">
    <source>
        <dbReference type="ARBA" id="ARBA00001946"/>
    </source>
</evidence>
<dbReference type="InterPro" id="IPR036637">
    <property type="entry name" value="Phosphohistidine_dom_sf"/>
</dbReference>
<dbReference type="InterPro" id="IPR002192">
    <property type="entry name" value="PPDK_AMP/ATP-bd"/>
</dbReference>
<name>A0A832G719_9BACT</name>
<evidence type="ECO:0000259" key="17">
    <source>
        <dbReference type="Pfam" id="PF00391"/>
    </source>
</evidence>
<dbReference type="Pfam" id="PF00391">
    <property type="entry name" value="PEP-utilizers"/>
    <property type="match status" value="1"/>
</dbReference>
<dbReference type="NCBIfam" id="NF004531">
    <property type="entry name" value="PRK05878.1"/>
    <property type="match status" value="1"/>
</dbReference>
<keyword evidence="20" id="KW-0670">Pyruvate</keyword>
<dbReference type="InterPro" id="IPR040442">
    <property type="entry name" value="Pyrv_kinase-like_dom_sf"/>
</dbReference>
<dbReference type="EMBL" id="DSVI01000010">
    <property type="protein sequence ID" value="HGT48160.1"/>
    <property type="molecule type" value="Genomic_DNA"/>
</dbReference>
<comment type="function">
    <text evidence="2">Catalyzes the reversible phosphorylation of pyruvate and phosphate.</text>
</comment>
<dbReference type="SUPFAM" id="SSF51621">
    <property type="entry name" value="Phosphoenolpyruvate/pyruvate domain"/>
    <property type="match status" value="1"/>
</dbReference>
<evidence type="ECO:0000313" key="20">
    <source>
        <dbReference type="EMBL" id="HGT48160.1"/>
    </source>
</evidence>
<feature type="active site" description="Proton donor" evidence="13">
    <location>
        <position position="865"/>
    </location>
</feature>
<dbReference type="InterPro" id="IPR013815">
    <property type="entry name" value="ATP_grasp_subdomain_1"/>
</dbReference>
<keyword evidence="9 20" id="KW-0418">Kinase</keyword>
<evidence type="ECO:0000256" key="9">
    <source>
        <dbReference type="ARBA" id="ARBA00022777"/>
    </source>
</evidence>
<feature type="domain" description="Pyruvate phosphate dikinase AMP/ATP-binding" evidence="18">
    <location>
        <begin position="63"/>
        <end position="302"/>
    </location>
</feature>
<evidence type="ECO:0000256" key="11">
    <source>
        <dbReference type="ARBA" id="ARBA00022842"/>
    </source>
</evidence>
<dbReference type="Pfam" id="PF02896">
    <property type="entry name" value="PEP-utilizers_C"/>
    <property type="match status" value="1"/>
</dbReference>
<feature type="binding site" evidence="15">
    <location>
        <position position="779"/>
    </location>
    <ligand>
        <name>Mg(2+)</name>
        <dbReference type="ChEBI" id="CHEBI:18420"/>
    </ligand>
</feature>
<evidence type="ECO:0000256" key="5">
    <source>
        <dbReference type="ARBA" id="ARBA00020138"/>
    </source>
</evidence>
<comment type="similarity">
    <text evidence="3 12">Belongs to the PEP-utilizing enzyme family.</text>
</comment>
<keyword evidence="11 15" id="KW-0460">Magnesium</keyword>
<dbReference type="SUPFAM" id="SSF52009">
    <property type="entry name" value="Phosphohistidine domain"/>
    <property type="match status" value="1"/>
</dbReference>
<feature type="region of interest" description="Disordered" evidence="16">
    <location>
        <begin position="907"/>
        <end position="941"/>
    </location>
</feature>
<dbReference type="Gene3D" id="1.10.189.10">
    <property type="entry name" value="Pyruvate Phosphate Dikinase, domain 2"/>
    <property type="match status" value="1"/>
</dbReference>
<feature type="binding site" evidence="14">
    <location>
        <position position="803"/>
    </location>
    <ligand>
        <name>substrate</name>
    </ligand>
</feature>
<comment type="cofactor">
    <cofactor evidence="1 12 15">
        <name>Mg(2+)</name>
        <dbReference type="ChEBI" id="CHEBI:18420"/>
    </cofactor>
</comment>
<feature type="domain" description="PEP-utilising enzyme mobile" evidence="17">
    <location>
        <begin position="438"/>
        <end position="522"/>
    </location>
</feature>
<dbReference type="GO" id="GO:0050242">
    <property type="term" value="F:pyruvate, phosphate dikinase activity"/>
    <property type="evidence" value="ECO:0007669"/>
    <property type="project" value="UniProtKB-UniRule"/>
</dbReference>
<keyword evidence="7 15" id="KW-0479">Metal-binding</keyword>
<dbReference type="PROSITE" id="PS00370">
    <property type="entry name" value="PEP_ENZYMES_PHOS_SITE"/>
    <property type="match status" value="1"/>
</dbReference>
<keyword evidence="10" id="KW-0067">ATP-binding</keyword>
<feature type="domain" description="Pyruvate phosphate dikinase AMP/ATP-binding" evidence="18">
    <location>
        <begin position="24"/>
        <end position="61"/>
    </location>
</feature>
<protein>
    <recommendedName>
        <fullName evidence="5 12">Pyruvate, phosphate dikinase</fullName>
        <ecNumber evidence="4 12">2.7.9.1</ecNumber>
    </recommendedName>
</protein>
<evidence type="ECO:0000256" key="13">
    <source>
        <dbReference type="PIRSR" id="PIRSR000853-1"/>
    </source>
</evidence>
<keyword evidence="6 20" id="KW-0808">Transferase</keyword>
<feature type="compositionally biased region" description="Basic residues" evidence="16">
    <location>
        <begin position="911"/>
        <end position="941"/>
    </location>
</feature>
<dbReference type="Gene3D" id="3.50.30.10">
    <property type="entry name" value="Phosphohistidine domain"/>
    <property type="match status" value="1"/>
</dbReference>
<feature type="binding site" evidence="14">
    <location>
        <position position="779"/>
    </location>
    <ligand>
        <name>substrate</name>
    </ligand>
</feature>
<dbReference type="Gene3D" id="3.30.1490.20">
    <property type="entry name" value="ATP-grasp fold, A domain"/>
    <property type="match status" value="1"/>
</dbReference>
<dbReference type="AlphaFoldDB" id="A0A832G719"/>
<evidence type="ECO:0000256" key="16">
    <source>
        <dbReference type="SAM" id="MobiDB-lite"/>
    </source>
</evidence>
<dbReference type="InterPro" id="IPR000121">
    <property type="entry name" value="PEP_util_C"/>
</dbReference>
<evidence type="ECO:0000256" key="7">
    <source>
        <dbReference type="ARBA" id="ARBA00022723"/>
    </source>
</evidence>
<dbReference type="Gene3D" id="3.30.470.20">
    <property type="entry name" value="ATP-grasp fold, B domain"/>
    <property type="match status" value="1"/>
</dbReference>
<dbReference type="Gene3D" id="3.20.20.60">
    <property type="entry name" value="Phosphoenolpyruvate-binding domains"/>
    <property type="match status" value="1"/>
</dbReference>
<gene>
    <name evidence="20" type="ORF">ENS56_08995</name>
</gene>
<dbReference type="InterPro" id="IPR008279">
    <property type="entry name" value="PEP-util_enz_mobile_dom"/>
</dbReference>
<dbReference type="InterPro" id="IPR015813">
    <property type="entry name" value="Pyrv/PenolPyrv_kinase-like_dom"/>
</dbReference>
<evidence type="ECO:0000256" key="6">
    <source>
        <dbReference type="ARBA" id="ARBA00022679"/>
    </source>
</evidence>
<dbReference type="GO" id="GO:0016301">
    <property type="term" value="F:kinase activity"/>
    <property type="evidence" value="ECO:0007669"/>
    <property type="project" value="UniProtKB-UniRule"/>
</dbReference>
<feature type="active site" description="Tele-phosphohistidine intermediate" evidence="13">
    <location>
        <position position="471"/>
    </location>
</feature>
<evidence type="ECO:0000256" key="8">
    <source>
        <dbReference type="ARBA" id="ARBA00022741"/>
    </source>
</evidence>
<dbReference type="PIRSF" id="PIRSF000853">
    <property type="entry name" value="PPDK"/>
    <property type="match status" value="1"/>
</dbReference>
<dbReference type="SUPFAM" id="SSF56059">
    <property type="entry name" value="Glutathione synthetase ATP-binding domain-like"/>
    <property type="match status" value="1"/>
</dbReference>
<feature type="binding site" evidence="14">
    <location>
        <position position="800"/>
    </location>
    <ligand>
        <name>substrate</name>
    </ligand>
</feature>
<comment type="caution">
    <text evidence="20">The sequence shown here is derived from an EMBL/GenBank/DDBJ whole genome shotgun (WGS) entry which is preliminary data.</text>
</comment>
<evidence type="ECO:0000256" key="12">
    <source>
        <dbReference type="PIRNR" id="PIRNR000853"/>
    </source>
</evidence>
<evidence type="ECO:0000256" key="14">
    <source>
        <dbReference type="PIRSR" id="PIRSR000853-2"/>
    </source>
</evidence>
<sequence>MAKTQKYVYFFGGKKAEGKADMKALLGGKGANLAEMVNIGLPVPAGFTITTEVCTYYYKNNHKYPKELKAQVLDALKKVEKEMGAVFGDPKNPLLVSVRSGARASMPGMMDTILNLGLNDVTVQGLIEKTNNPRFAYDSYRRFVQMYGDVVLGLKPQDKHEHDPFEVIIENKKHSKGVKLDTELTADDLKDLVAEFKAAIKEKTGHDFPDDPMEQLWGAIGAVFGSWMNERAIVYRKLNNIPEWWGTAVNVQSMVFGNMGEDSGTGVAFTRDPATGENVFYGEYLFNAQGEDVVAGIRTPHPISELAKENPSLYKQLDNFRKILEKHYKDMMDIEFTIQQGKLWMLQCRVGKRTGFAAIKMAVDMVKERLISKEEAILRIEPNQLNQLLRPIFDADEKRKAVESGKLIAKGLNAGPGAASGKVALSAQDAEEMAKNGDKVILVRIETSPEDIKGMNAAEGILTARGGMTSHAALVARQMGKVCVAGCGALKINYADRSITVEGRDDVYIKEGDYISIDGSTGEVIIGKLETKPSEVIQVLITKTLDPKDSSTFQTYNSLMNWADSIRRLKVRTNADQPDQASNAIAFGAEGIGLCRTEHMFFGENRIMSVRKMIVADSVEERKAALAELLPLQREDFEGIFREMKGYPVTIRTLDPPLHEFLPHTEREINELAQALGISYETLKAKIDSLHEFNPMLGFRGCRLGVLYPEITEMQARAIIEAAINVMNEGIKVKPEIMIPLVGHVNEFKLQEDIVRRVANDVMQEKGKKIDYLVGTMIELPRAAVTADEIATRAEFFSFGTNDLTQTTFGLSRDDAGKFLPLYVEQEILPADPFETIDQQGVGKLVEMGTQLGRLSRPNLKVGICGEHGGEPASVEFCHRTGLDYVSCSPFRVPIARLAAARAVLNEKSAKATKSKSAAKPKAKSSSKAKSKSVKKTSKRK</sequence>
<feature type="domain" description="Pyruvate phosphate dikinase AMP/ATP-binding" evidence="18">
    <location>
        <begin position="315"/>
        <end position="367"/>
    </location>
</feature>
<organism evidence="20">
    <name type="scientific">Ignavibacterium album</name>
    <dbReference type="NCBI Taxonomy" id="591197"/>
    <lineage>
        <taxon>Bacteria</taxon>
        <taxon>Pseudomonadati</taxon>
        <taxon>Ignavibacteriota</taxon>
        <taxon>Ignavibacteria</taxon>
        <taxon>Ignavibacteriales</taxon>
        <taxon>Ignavibacteriaceae</taxon>
        <taxon>Ignavibacterium</taxon>
    </lineage>
</organism>
<feature type="domain" description="PEP-utilising enzyme C-terminal" evidence="19">
    <location>
        <begin position="556"/>
        <end position="902"/>
    </location>
</feature>
<proteinExistence type="inferred from homology"/>
<dbReference type="Gene3D" id="1.20.80.30">
    <property type="match status" value="1"/>
</dbReference>